<keyword evidence="6" id="KW-0496">Mitochondrion</keyword>
<evidence type="ECO:0000259" key="8">
    <source>
        <dbReference type="Pfam" id="PF10568"/>
    </source>
</evidence>
<evidence type="ECO:0000313" key="10">
    <source>
        <dbReference type="EMBL" id="KAK2718182.1"/>
    </source>
</evidence>
<reference evidence="10" key="1">
    <citation type="submission" date="2023-07" db="EMBL/GenBank/DDBJ databases">
        <title>Chromosome-level genome assembly of Artemia franciscana.</title>
        <authorList>
            <person name="Jo E."/>
        </authorList>
    </citation>
    <scope>NUCLEOTIDE SEQUENCE</scope>
    <source>
        <tissue evidence="10">Whole body</tissue>
    </source>
</reference>
<comment type="caution">
    <text evidence="10">The sequence shown here is derived from an EMBL/GenBank/DDBJ whole genome shotgun (WGS) entry which is preliminary data.</text>
</comment>
<dbReference type="InterPro" id="IPR050931">
    <property type="entry name" value="Mito_Protein_Transport_Metaxin"/>
</dbReference>
<keyword evidence="5" id="KW-0653">Protein transport</keyword>
<evidence type="ECO:0000256" key="5">
    <source>
        <dbReference type="ARBA" id="ARBA00022927"/>
    </source>
</evidence>
<proteinExistence type="inferred from homology"/>
<evidence type="ECO:0000256" key="2">
    <source>
        <dbReference type="ARBA" id="ARBA00009170"/>
    </source>
</evidence>
<evidence type="ECO:0000256" key="3">
    <source>
        <dbReference type="ARBA" id="ARBA00022448"/>
    </source>
</evidence>
<dbReference type="Pfam" id="PF10568">
    <property type="entry name" value="Tom37"/>
    <property type="match status" value="1"/>
</dbReference>
<evidence type="ECO:0008006" key="12">
    <source>
        <dbReference type="Google" id="ProtNLM"/>
    </source>
</evidence>
<dbReference type="SFLD" id="SFLDS00019">
    <property type="entry name" value="Glutathione_Transferase_(cytos"/>
    <property type="match status" value="1"/>
</dbReference>
<evidence type="ECO:0000256" key="1">
    <source>
        <dbReference type="ARBA" id="ARBA00004294"/>
    </source>
</evidence>
<dbReference type="PANTHER" id="PTHR12289">
    <property type="entry name" value="METAXIN RELATED"/>
    <property type="match status" value="1"/>
</dbReference>
<dbReference type="GO" id="GO:0015031">
    <property type="term" value="P:protein transport"/>
    <property type="evidence" value="ECO:0007669"/>
    <property type="project" value="UniProtKB-KW"/>
</dbReference>
<comment type="subcellular location">
    <subcellularLocation>
        <location evidence="1">Mitochondrion outer membrane</location>
    </subcellularLocation>
</comment>
<dbReference type="InterPro" id="IPR040079">
    <property type="entry name" value="Glutathione_S-Trfase"/>
</dbReference>
<comment type="similarity">
    <text evidence="2">Belongs to the metaxin family.</text>
</comment>
<dbReference type="InterPro" id="IPR033468">
    <property type="entry name" value="Metaxin_GST"/>
</dbReference>
<dbReference type="SUPFAM" id="SSF47616">
    <property type="entry name" value="GST C-terminal domain-like"/>
    <property type="match status" value="1"/>
</dbReference>
<dbReference type="InterPro" id="IPR019564">
    <property type="entry name" value="Sam37/metaxin_N"/>
</dbReference>
<dbReference type="Pfam" id="PF17171">
    <property type="entry name" value="GST_C_6"/>
    <property type="match status" value="1"/>
</dbReference>
<dbReference type="SFLD" id="SFLDG01180">
    <property type="entry name" value="SUF1"/>
    <property type="match status" value="1"/>
</dbReference>
<evidence type="ECO:0000256" key="7">
    <source>
        <dbReference type="ARBA" id="ARBA00023136"/>
    </source>
</evidence>
<gene>
    <name evidence="10" type="ORF">QYM36_005485</name>
</gene>
<protein>
    <recommendedName>
        <fullName evidence="12">Metaxin-2</fullName>
    </recommendedName>
</protein>
<feature type="domain" description="Mitochondrial outer membrane transport complex Sam37/metaxin N-terminal" evidence="8">
    <location>
        <begin position="57"/>
        <end position="178"/>
    </location>
</feature>
<organism evidence="10 11">
    <name type="scientific">Artemia franciscana</name>
    <name type="common">Brine shrimp</name>
    <name type="synonym">Artemia sanfranciscana</name>
    <dbReference type="NCBI Taxonomy" id="6661"/>
    <lineage>
        <taxon>Eukaryota</taxon>
        <taxon>Metazoa</taxon>
        <taxon>Ecdysozoa</taxon>
        <taxon>Arthropoda</taxon>
        <taxon>Crustacea</taxon>
        <taxon>Branchiopoda</taxon>
        <taxon>Anostraca</taxon>
        <taxon>Artemiidae</taxon>
        <taxon>Artemia</taxon>
    </lineage>
</organism>
<dbReference type="PANTHER" id="PTHR12289:SF38">
    <property type="entry name" value="METAXIN-2"/>
    <property type="match status" value="1"/>
</dbReference>
<dbReference type="InterPro" id="IPR036282">
    <property type="entry name" value="Glutathione-S-Trfase_C_sf"/>
</dbReference>
<dbReference type="Proteomes" id="UP001187531">
    <property type="component" value="Unassembled WGS sequence"/>
</dbReference>
<dbReference type="CDD" id="cd03211">
    <property type="entry name" value="GST_C_Metaxin2"/>
    <property type="match status" value="1"/>
</dbReference>
<dbReference type="EMBL" id="JAVRJZ010000009">
    <property type="protein sequence ID" value="KAK2718182.1"/>
    <property type="molecule type" value="Genomic_DNA"/>
</dbReference>
<dbReference type="GO" id="GO:0001401">
    <property type="term" value="C:SAM complex"/>
    <property type="evidence" value="ECO:0007669"/>
    <property type="project" value="InterPro"/>
</dbReference>
<dbReference type="GO" id="GO:0007005">
    <property type="term" value="P:mitochondrion organization"/>
    <property type="evidence" value="ECO:0007669"/>
    <property type="project" value="TreeGrafter"/>
</dbReference>
<keyword evidence="11" id="KW-1185">Reference proteome</keyword>
<dbReference type="AlphaFoldDB" id="A0AA88L5Z4"/>
<feature type="domain" description="Metaxin glutathione S-transferase" evidence="9">
    <location>
        <begin position="203"/>
        <end position="264"/>
    </location>
</feature>
<evidence type="ECO:0000256" key="6">
    <source>
        <dbReference type="ARBA" id="ARBA00023128"/>
    </source>
</evidence>
<evidence type="ECO:0000259" key="9">
    <source>
        <dbReference type="Pfam" id="PF17171"/>
    </source>
</evidence>
<keyword evidence="3" id="KW-0813">Transport</keyword>
<keyword evidence="4" id="KW-1000">Mitochondrion outer membrane</keyword>
<evidence type="ECO:0000256" key="4">
    <source>
        <dbReference type="ARBA" id="ARBA00022787"/>
    </source>
</evidence>
<sequence length="278" mass="31692">MAIEAGSVDDCRFVDEYEEALLINRNIVDTSEPWPEDVRLYQPYETEQILINDIAASLTVKAFMKMCGLQIQVEMRGNAEDMSPNGKLPFIKCGQFVIADLDPIVSFVFSKGISLTDHLDASQKADMRAYMSLVNNILGNAELYVSWLDNSTFTEITKPRYGSVYPWPLKHVLTWQKQRQIKKRLTAFGWAQKSLDEVYNEVDNCCHALSERLGNKKFFFNDRPTELDALVFGHVFTLLTTSMPENSLASIVRSHSGLIALVKTIEDRYFKDPEVTRT</sequence>
<evidence type="ECO:0000313" key="11">
    <source>
        <dbReference type="Proteomes" id="UP001187531"/>
    </source>
</evidence>
<accession>A0AA88L5Z4</accession>
<keyword evidence="7" id="KW-0472">Membrane</keyword>
<name>A0AA88L5Z4_ARTSF</name>